<organism evidence="11 12">
    <name type="scientific">Bacillus salitolerans</name>
    <dbReference type="NCBI Taxonomy" id="1437434"/>
    <lineage>
        <taxon>Bacteria</taxon>
        <taxon>Bacillati</taxon>
        <taxon>Bacillota</taxon>
        <taxon>Bacilli</taxon>
        <taxon>Bacillales</taxon>
        <taxon>Bacillaceae</taxon>
        <taxon>Bacillus</taxon>
    </lineage>
</organism>
<sequence>MTIKMNDSPLPVWEASDFLVNMSNAIMVTQENKLVFANEAAAKLLKAETIDELIGQDLHQFLDPIHIKSEQNESLLEAVWVTCDGSRIDIGVQSTPILFKHKRATYMALTNLTNQKQTARQVKEIQESYKSLIENSLDSIGVVIDDTFVFINPAGVEVLGGKKKEDIIGKHIFTFLHPDFHEICIERMNRIIYDHEIPELMEQVMLTLAGKTIDIEIIGFPTVYKGVPAVQVIFRDITERNLNHQMMIRSEKLSTVGQLASGIAHEIRNPLTSLKGFLQLGLKDVTSLEQFLPIMLSEIERIEMISGELLSLAKEHPQHFSKANLIQLLDEVIVLIEVEALTKKILIEKNYAIQEVFISCVQTQIKQVIINILKNSIESMENGGSIRIDVTYEKEAVTLQVEDEGEGIPEEILAEIFEPFFTTKPSGTGLGLMVTEQIIENHGGSIDIQSQCGEGTIVTISFPFNHVL</sequence>
<name>A0ABW4LP29_9BACI</name>
<dbReference type="Pfam" id="PF02518">
    <property type="entry name" value="HATPase_c"/>
    <property type="match status" value="1"/>
</dbReference>
<dbReference type="Pfam" id="PF13426">
    <property type="entry name" value="PAS_9"/>
    <property type="match status" value="2"/>
</dbReference>
<evidence type="ECO:0000256" key="7">
    <source>
        <dbReference type="ARBA" id="ARBA00022840"/>
    </source>
</evidence>
<dbReference type="RefSeq" id="WP_377927910.1">
    <property type="nucleotide sequence ID" value="NZ_JBHUEM010000011.1"/>
</dbReference>
<dbReference type="CDD" id="cd00130">
    <property type="entry name" value="PAS"/>
    <property type="match status" value="1"/>
</dbReference>
<evidence type="ECO:0000256" key="8">
    <source>
        <dbReference type="ARBA" id="ARBA00023012"/>
    </source>
</evidence>
<comment type="caution">
    <text evidence="11">The sequence shown here is derived from an EMBL/GenBank/DDBJ whole genome shotgun (WGS) entry which is preliminary data.</text>
</comment>
<evidence type="ECO:0000256" key="3">
    <source>
        <dbReference type="ARBA" id="ARBA00022553"/>
    </source>
</evidence>
<evidence type="ECO:0000313" key="11">
    <source>
        <dbReference type="EMBL" id="MFD1736742.1"/>
    </source>
</evidence>
<dbReference type="PRINTS" id="PR00344">
    <property type="entry name" value="BCTRLSENSOR"/>
</dbReference>
<keyword evidence="3" id="KW-0597">Phosphoprotein</keyword>
<dbReference type="GO" id="GO:0005524">
    <property type="term" value="F:ATP binding"/>
    <property type="evidence" value="ECO:0007669"/>
    <property type="project" value="UniProtKB-KW"/>
</dbReference>
<dbReference type="SMART" id="SM00387">
    <property type="entry name" value="HATPase_c"/>
    <property type="match status" value="1"/>
</dbReference>
<dbReference type="SUPFAM" id="SSF55874">
    <property type="entry name" value="ATPase domain of HSP90 chaperone/DNA topoisomerase II/histidine kinase"/>
    <property type="match status" value="1"/>
</dbReference>
<dbReference type="CDD" id="cd00082">
    <property type="entry name" value="HisKA"/>
    <property type="match status" value="1"/>
</dbReference>
<dbReference type="PROSITE" id="PS50109">
    <property type="entry name" value="HIS_KIN"/>
    <property type="match status" value="1"/>
</dbReference>
<evidence type="ECO:0000256" key="5">
    <source>
        <dbReference type="ARBA" id="ARBA00022741"/>
    </source>
</evidence>
<dbReference type="SUPFAM" id="SSF47384">
    <property type="entry name" value="Homodimeric domain of signal transducing histidine kinase"/>
    <property type="match status" value="1"/>
</dbReference>
<gene>
    <name evidence="11" type="ORF">ACFSCX_09200</name>
</gene>
<dbReference type="SMART" id="SM00091">
    <property type="entry name" value="PAS"/>
    <property type="match status" value="2"/>
</dbReference>
<dbReference type="SMART" id="SM00388">
    <property type="entry name" value="HisKA"/>
    <property type="match status" value="1"/>
</dbReference>
<keyword evidence="5" id="KW-0547">Nucleotide-binding</keyword>
<dbReference type="EMBL" id="JBHUEM010000011">
    <property type="protein sequence ID" value="MFD1736742.1"/>
    <property type="molecule type" value="Genomic_DNA"/>
</dbReference>
<accession>A0ABW4LP29</accession>
<evidence type="ECO:0000313" key="12">
    <source>
        <dbReference type="Proteomes" id="UP001597214"/>
    </source>
</evidence>
<dbReference type="Gene3D" id="1.10.287.130">
    <property type="match status" value="1"/>
</dbReference>
<evidence type="ECO:0000256" key="2">
    <source>
        <dbReference type="ARBA" id="ARBA00012438"/>
    </source>
</evidence>
<dbReference type="InterPro" id="IPR000014">
    <property type="entry name" value="PAS"/>
</dbReference>
<keyword evidence="12" id="KW-1185">Reference proteome</keyword>
<keyword evidence="6" id="KW-0418">Kinase</keyword>
<keyword evidence="7 11" id="KW-0067">ATP-binding</keyword>
<keyword evidence="4" id="KW-0808">Transferase</keyword>
<dbReference type="EC" id="2.7.13.3" evidence="2"/>
<dbReference type="InterPro" id="IPR035965">
    <property type="entry name" value="PAS-like_dom_sf"/>
</dbReference>
<dbReference type="SUPFAM" id="SSF55785">
    <property type="entry name" value="PYP-like sensor domain (PAS domain)"/>
    <property type="match status" value="2"/>
</dbReference>
<evidence type="ECO:0000256" key="1">
    <source>
        <dbReference type="ARBA" id="ARBA00000085"/>
    </source>
</evidence>
<dbReference type="PROSITE" id="PS50112">
    <property type="entry name" value="PAS"/>
    <property type="match status" value="1"/>
</dbReference>
<feature type="domain" description="PAS" evidence="10">
    <location>
        <begin position="125"/>
        <end position="195"/>
    </location>
</feature>
<dbReference type="InterPro" id="IPR003594">
    <property type="entry name" value="HATPase_dom"/>
</dbReference>
<dbReference type="NCBIfam" id="TIGR00229">
    <property type="entry name" value="sensory_box"/>
    <property type="match status" value="1"/>
</dbReference>
<dbReference type="InterPro" id="IPR036890">
    <property type="entry name" value="HATPase_C_sf"/>
</dbReference>
<dbReference type="InterPro" id="IPR003661">
    <property type="entry name" value="HisK_dim/P_dom"/>
</dbReference>
<dbReference type="InterPro" id="IPR004358">
    <property type="entry name" value="Sig_transdc_His_kin-like_C"/>
</dbReference>
<evidence type="ECO:0000256" key="4">
    <source>
        <dbReference type="ARBA" id="ARBA00022679"/>
    </source>
</evidence>
<evidence type="ECO:0000259" key="9">
    <source>
        <dbReference type="PROSITE" id="PS50109"/>
    </source>
</evidence>
<dbReference type="Gene3D" id="3.30.565.10">
    <property type="entry name" value="Histidine kinase-like ATPase, C-terminal domain"/>
    <property type="match status" value="1"/>
</dbReference>
<protein>
    <recommendedName>
        <fullName evidence="2">histidine kinase</fullName>
        <ecNumber evidence="2">2.7.13.3</ecNumber>
    </recommendedName>
</protein>
<evidence type="ECO:0000256" key="6">
    <source>
        <dbReference type="ARBA" id="ARBA00022777"/>
    </source>
</evidence>
<reference evidence="12" key="1">
    <citation type="journal article" date="2019" name="Int. J. Syst. Evol. Microbiol.">
        <title>The Global Catalogue of Microorganisms (GCM) 10K type strain sequencing project: providing services to taxonomists for standard genome sequencing and annotation.</title>
        <authorList>
            <consortium name="The Broad Institute Genomics Platform"/>
            <consortium name="The Broad Institute Genome Sequencing Center for Infectious Disease"/>
            <person name="Wu L."/>
            <person name="Ma J."/>
        </authorList>
    </citation>
    <scope>NUCLEOTIDE SEQUENCE [LARGE SCALE GENOMIC DNA]</scope>
    <source>
        <strain evidence="12">CCUG 49339</strain>
    </source>
</reference>
<dbReference type="InterPro" id="IPR005467">
    <property type="entry name" value="His_kinase_dom"/>
</dbReference>
<comment type="catalytic activity">
    <reaction evidence="1">
        <text>ATP + protein L-histidine = ADP + protein N-phospho-L-histidine.</text>
        <dbReference type="EC" id="2.7.13.3"/>
    </reaction>
</comment>
<dbReference type="Pfam" id="PF00512">
    <property type="entry name" value="HisKA"/>
    <property type="match status" value="1"/>
</dbReference>
<dbReference type="PANTHER" id="PTHR43065:SF10">
    <property type="entry name" value="PEROXIDE STRESS-ACTIVATED HISTIDINE KINASE MAK3"/>
    <property type="match status" value="1"/>
</dbReference>
<proteinExistence type="predicted"/>
<dbReference type="Proteomes" id="UP001597214">
    <property type="component" value="Unassembled WGS sequence"/>
</dbReference>
<keyword evidence="8" id="KW-0902">Two-component regulatory system</keyword>
<feature type="domain" description="Histidine kinase" evidence="9">
    <location>
        <begin position="262"/>
        <end position="466"/>
    </location>
</feature>
<dbReference type="InterPro" id="IPR036097">
    <property type="entry name" value="HisK_dim/P_sf"/>
</dbReference>
<dbReference type="PANTHER" id="PTHR43065">
    <property type="entry name" value="SENSOR HISTIDINE KINASE"/>
    <property type="match status" value="1"/>
</dbReference>
<evidence type="ECO:0000259" key="10">
    <source>
        <dbReference type="PROSITE" id="PS50112"/>
    </source>
</evidence>
<dbReference type="Gene3D" id="3.30.450.20">
    <property type="entry name" value="PAS domain"/>
    <property type="match status" value="2"/>
</dbReference>